<dbReference type="PROSITE" id="PS50297">
    <property type="entry name" value="ANK_REP_REGION"/>
    <property type="match status" value="6"/>
</dbReference>
<evidence type="ECO:0000259" key="4">
    <source>
        <dbReference type="PROSITE" id="PS50011"/>
    </source>
</evidence>
<dbReference type="InterPro" id="IPR011009">
    <property type="entry name" value="Kinase-like_dom_sf"/>
</dbReference>
<evidence type="ECO:0000313" key="5">
    <source>
        <dbReference type="EMBL" id="CAD7697925.1"/>
    </source>
</evidence>
<evidence type="ECO:0000256" key="2">
    <source>
        <dbReference type="ARBA" id="ARBA00023043"/>
    </source>
</evidence>
<dbReference type="Proteomes" id="UP000708148">
    <property type="component" value="Unassembled WGS sequence"/>
</dbReference>
<dbReference type="GO" id="GO:0005524">
    <property type="term" value="F:ATP binding"/>
    <property type="evidence" value="ECO:0007669"/>
    <property type="project" value="InterPro"/>
</dbReference>
<dbReference type="InterPro" id="IPR000719">
    <property type="entry name" value="Prot_kinase_dom"/>
</dbReference>
<organism evidence="5 6">
    <name type="scientific">Ostreobium quekettii</name>
    <dbReference type="NCBI Taxonomy" id="121088"/>
    <lineage>
        <taxon>Eukaryota</taxon>
        <taxon>Viridiplantae</taxon>
        <taxon>Chlorophyta</taxon>
        <taxon>core chlorophytes</taxon>
        <taxon>Ulvophyceae</taxon>
        <taxon>TCBD clade</taxon>
        <taxon>Bryopsidales</taxon>
        <taxon>Ostreobineae</taxon>
        <taxon>Ostreobiaceae</taxon>
        <taxon>Ostreobium</taxon>
    </lineage>
</organism>
<dbReference type="EMBL" id="CAJHUC010000731">
    <property type="protein sequence ID" value="CAD7697925.1"/>
    <property type="molecule type" value="Genomic_DNA"/>
</dbReference>
<dbReference type="Pfam" id="PF12796">
    <property type="entry name" value="Ank_2"/>
    <property type="match status" value="3"/>
</dbReference>
<reference evidence="5" key="1">
    <citation type="submission" date="2020-12" db="EMBL/GenBank/DDBJ databases">
        <authorList>
            <person name="Iha C."/>
        </authorList>
    </citation>
    <scope>NUCLEOTIDE SEQUENCE</scope>
</reference>
<feature type="repeat" description="ANK" evidence="3">
    <location>
        <begin position="756"/>
        <end position="788"/>
    </location>
</feature>
<accession>A0A8S1IV04</accession>
<feature type="repeat" description="ANK" evidence="3">
    <location>
        <begin position="657"/>
        <end position="689"/>
    </location>
</feature>
<evidence type="ECO:0000313" key="6">
    <source>
        <dbReference type="Proteomes" id="UP000708148"/>
    </source>
</evidence>
<dbReference type="PANTHER" id="PTHR24161:SF85">
    <property type="entry name" value="PALMITOYLTRANSFERASE HIP14"/>
    <property type="match status" value="1"/>
</dbReference>
<feature type="repeat" description="ANK" evidence="3">
    <location>
        <begin position="690"/>
        <end position="722"/>
    </location>
</feature>
<comment type="caution">
    <text evidence="5">The sequence shown here is derived from an EMBL/GenBank/DDBJ whole genome shotgun (WGS) entry which is preliminary data.</text>
</comment>
<dbReference type="AlphaFoldDB" id="A0A8S1IV04"/>
<feature type="repeat" description="ANK" evidence="3">
    <location>
        <begin position="789"/>
        <end position="821"/>
    </location>
</feature>
<keyword evidence="6" id="KW-1185">Reference proteome</keyword>
<dbReference type="SUPFAM" id="SSF56112">
    <property type="entry name" value="Protein kinase-like (PK-like)"/>
    <property type="match status" value="1"/>
</dbReference>
<dbReference type="SUPFAM" id="SSF48403">
    <property type="entry name" value="Ankyrin repeat"/>
    <property type="match status" value="1"/>
</dbReference>
<dbReference type="PROSITE" id="PS50088">
    <property type="entry name" value="ANK_REPEAT"/>
    <property type="match status" value="6"/>
</dbReference>
<protein>
    <recommendedName>
        <fullName evidence="4">Protein kinase domain-containing protein</fullName>
    </recommendedName>
</protein>
<dbReference type="SMART" id="SM00248">
    <property type="entry name" value="ANK"/>
    <property type="match status" value="7"/>
</dbReference>
<dbReference type="GO" id="GO:0004672">
    <property type="term" value="F:protein kinase activity"/>
    <property type="evidence" value="ECO:0007669"/>
    <property type="project" value="InterPro"/>
</dbReference>
<dbReference type="Gene3D" id="1.10.510.10">
    <property type="entry name" value="Transferase(Phosphotransferase) domain 1"/>
    <property type="match status" value="1"/>
</dbReference>
<dbReference type="OrthoDB" id="4062651at2759"/>
<sequence>MAGSQQSDMQDNSPQEMSLQELSSQRAVLQFTEQDLSDVAESPGYLNLLSKSIAATIARLAAAFWSKLPAVVSVQPPQEGSIIFPVQVDFSCKTAAGIFREKMENIGGNKDLLAPYQHMPHVVVLDEACTADPQMPNLENQIQQTINAITEATNTMYCRGMLAFLQRSLGMLAAHPFRMPAHAAGKKWRQSVALLLHKLSVAQQLVRWHNSLDVDVLYRAVDTKAEVEHVLKSTKSFLSYWDLPGSLEFPDVLPTECFQRDREILDRRLKYVFEGQQCDFGDDGAIAKQQWDIKKEKLDECRLVLAVIPEQDIIWEDRSGENVHKVTWHAKKLAGKQIVPYSGRELDLEDFQKFYADVFDMVSDAQYMVKLHGVTTTGGILMDLANSNLRQWYLNLVTTAVEEIIALKLRVMSQAAAALHSVHASGRVHGRVQSSNFLIFGDNPEDPIVKIADLPLPVEHWHKDCLAFSTTGHWVAKEVYEGRIPGSKSDVFSFGCLLYELVMEELPYGHETSEAEIMESRLAGRPPFVIPEEKFQEWPCEVLELMTKCTLPNLNARPTMQDVDSCLRKWYPETGAHQVPPVWKHLPWPIQRGRTLLHLAAERGLKEMALFHLAETRVDYQDEGGKTALIVAAEKGHKAVAELLLNHGACADMASQFGQTPLVWAAREGHAAMAETLLNHGASVDLADQGGETPLAWAARECHAAVAETLLNHGASVDVANWLRQTPLVWAARKGHAAVTETLLNHGAAVDLADNFGQTPLVWAAREGHAAVAETLLNHGAAVDLADQGGWRPLVRAARNGHAAVAETLLNHGAAVDLADN</sequence>
<dbReference type="Pfam" id="PF07714">
    <property type="entry name" value="PK_Tyr_Ser-Thr"/>
    <property type="match status" value="1"/>
</dbReference>
<gene>
    <name evidence="5" type="ORF">OSTQU699_LOCUS3285</name>
</gene>
<feature type="non-terminal residue" evidence="5">
    <location>
        <position position="1"/>
    </location>
</feature>
<dbReference type="InterPro" id="IPR001245">
    <property type="entry name" value="Ser-Thr/Tyr_kinase_cat_dom"/>
</dbReference>
<evidence type="ECO:0000256" key="3">
    <source>
        <dbReference type="PROSITE-ProRule" id="PRU00023"/>
    </source>
</evidence>
<feature type="repeat" description="ANK" evidence="3">
    <location>
        <begin position="624"/>
        <end position="656"/>
    </location>
</feature>
<dbReference type="PANTHER" id="PTHR24161">
    <property type="entry name" value="ANK_REP_REGION DOMAIN-CONTAINING PROTEIN-RELATED"/>
    <property type="match status" value="1"/>
</dbReference>
<keyword evidence="2 3" id="KW-0040">ANK repeat</keyword>
<dbReference type="InterPro" id="IPR036770">
    <property type="entry name" value="Ankyrin_rpt-contain_sf"/>
</dbReference>
<dbReference type="Gene3D" id="1.25.40.20">
    <property type="entry name" value="Ankyrin repeat-containing domain"/>
    <property type="match status" value="3"/>
</dbReference>
<dbReference type="PRINTS" id="PR01415">
    <property type="entry name" value="ANKYRIN"/>
</dbReference>
<dbReference type="PROSITE" id="PS50011">
    <property type="entry name" value="PROTEIN_KINASE_DOM"/>
    <property type="match status" value="1"/>
</dbReference>
<dbReference type="InterPro" id="IPR002110">
    <property type="entry name" value="Ankyrin_rpt"/>
</dbReference>
<proteinExistence type="predicted"/>
<feature type="repeat" description="ANK" evidence="3">
    <location>
        <begin position="723"/>
        <end position="755"/>
    </location>
</feature>
<keyword evidence="1" id="KW-0677">Repeat</keyword>
<name>A0A8S1IV04_9CHLO</name>
<feature type="domain" description="Protein kinase" evidence="4">
    <location>
        <begin position="258"/>
        <end position="571"/>
    </location>
</feature>
<evidence type="ECO:0000256" key="1">
    <source>
        <dbReference type="ARBA" id="ARBA00022737"/>
    </source>
</evidence>